<dbReference type="Proteomes" id="UP000243859">
    <property type="component" value="Unassembled WGS sequence"/>
</dbReference>
<sequence>MTRKTPRSDATKPESREDRLKQALKANLARRKQQARKRKAGAGKEQR</sequence>
<name>A0A2T5BQW8_9RHOB</name>
<dbReference type="EMBL" id="QAAA01000011">
    <property type="protein sequence ID" value="PTN01617.1"/>
    <property type="molecule type" value="Genomic_DNA"/>
</dbReference>
<proteinExistence type="predicted"/>
<organism evidence="2 3">
    <name type="scientific">Rhodovulum imhoffii</name>
    <dbReference type="NCBI Taxonomy" id="365340"/>
    <lineage>
        <taxon>Bacteria</taxon>
        <taxon>Pseudomonadati</taxon>
        <taxon>Pseudomonadota</taxon>
        <taxon>Alphaproteobacteria</taxon>
        <taxon>Rhodobacterales</taxon>
        <taxon>Paracoccaceae</taxon>
        <taxon>Rhodovulum</taxon>
    </lineage>
</organism>
<feature type="region of interest" description="Disordered" evidence="1">
    <location>
        <begin position="28"/>
        <end position="47"/>
    </location>
</feature>
<dbReference type="AlphaFoldDB" id="A0A2T5BQW8"/>
<accession>A0A2T5BQW8</accession>
<comment type="caution">
    <text evidence="2">The sequence shown here is derived from an EMBL/GenBank/DDBJ whole genome shotgun (WGS) entry which is preliminary data.</text>
</comment>
<evidence type="ECO:0000256" key="1">
    <source>
        <dbReference type="SAM" id="MobiDB-lite"/>
    </source>
</evidence>
<gene>
    <name evidence="2" type="ORF">C8N32_11116</name>
</gene>
<evidence type="ECO:0000313" key="3">
    <source>
        <dbReference type="Proteomes" id="UP000243859"/>
    </source>
</evidence>
<feature type="compositionally biased region" description="Basic residues" evidence="1">
    <location>
        <begin position="28"/>
        <end position="41"/>
    </location>
</feature>
<keyword evidence="3" id="KW-1185">Reference proteome</keyword>
<evidence type="ECO:0000313" key="2">
    <source>
        <dbReference type="EMBL" id="PTN01617.1"/>
    </source>
</evidence>
<reference evidence="2 3" key="1">
    <citation type="submission" date="2018-04" db="EMBL/GenBank/DDBJ databases">
        <title>Genomic Encyclopedia of Archaeal and Bacterial Type Strains, Phase II (KMG-II): from individual species to whole genera.</title>
        <authorList>
            <person name="Goeker M."/>
        </authorList>
    </citation>
    <scope>NUCLEOTIDE SEQUENCE [LARGE SCALE GENOMIC DNA]</scope>
    <source>
        <strain evidence="2 3">DSM 18064</strain>
    </source>
</reference>
<protein>
    <submittedName>
        <fullName evidence="2">Uncharacterized protein</fullName>
    </submittedName>
</protein>
<dbReference type="RefSeq" id="WP_170106770.1">
    <property type="nucleotide sequence ID" value="NZ_NHSI01000013.1"/>
</dbReference>